<evidence type="ECO:0000256" key="2">
    <source>
        <dbReference type="ARBA" id="ARBA00006052"/>
    </source>
</evidence>
<dbReference type="NCBIfam" id="TIGR00224">
    <property type="entry name" value="pckA"/>
    <property type="match status" value="1"/>
</dbReference>
<dbReference type="KEGG" id="hyh:D3Y59_03780"/>
<dbReference type="GO" id="GO:0005524">
    <property type="term" value="F:ATP binding"/>
    <property type="evidence" value="ECO:0007669"/>
    <property type="project" value="UniProtKB-UniRule"/>
</dbReference>
<keyword evidence="6 10" id="KW-0210">Decarboxylase</keyword>
<evidence type="ECO:0000256" key="6">
    <source>
        <dbReference type="ARBA" id="ARBA00022793"/>
    </source>
</evidence>
<evidence type="ECO:0000256" key="1">
    <source>
        <dbReference type="ARBA" id="ARBA00004742"/>
    </source>
</evidence>
<dbReference type="HAMAP" id="MF_00453">
    <property type="entry name" value="PEPCK_ATP"/>
    <property type="match status" value="1"/>
</dbReference>
<keyword evidence="10" id="KW-0464">Manganese</keyword>
<evidence type="ECO:0000256" key="7">
    <source>
        <dbReference type="ARBA" id="ARBA00022840"/>
    </source>
</evidence>
<proteinExistence type="inferred from homology"/>
<evidence type="ECO:0000256" key="9">
    <source>
        <dbReference type="ARBA" id="ARBA00047371"/>
    </source>
</evidence>
<keyword evidence="12" id="KW-1185">Reference proteome</keyword>
<keyword evidence="11" id="KW-0418">Kinase</keyword>
<dbReference type="PANTHER" id="PTHR30031:SF0">
    <property type="entry name" value="PHOSPHOENOLPYRUVATE CARBOXYKINASE (ATP)"/>
    <property type="match status" value="1"/>
</dbReference>
<dbReference type="UniPathway" id="UPA00138"/>
<feature type="binding site" evidence="10">
    <location>
        <position position="452"/>
    </location>
    <ligand>
        <name>ATP</name>
        <dbReference type="ChEBI" id="CHEBI:30616"/>
    </ligand>
</feature>
<feature type="binding site" evidence="10">
    <location>
        <position position="202"/>
    </location>
    <ligand>
        <name>substrate</name>
    </ligand>
</feature>
<dbReference type="OrthoDB" id="9806325at2"/>
<gene>
    <name evidence="10 11" type="primary">pckA</name>
    <name evidence="11" type="ORF">D3Y59_03780</name>
</gene>
<dbReference type="Proteomes" id="UP000262802">
    <property type="component" value="Chromosome"/>
</dbReference>
<dbReference type="AlphaFoldDB" id="A0A3B7R4T4"/>
<dbReference type="Gene3D" id="3.90.228.20">
    <property type="match status" value="1"/>
</dbReference>
<feature type="binding site" evidence="10">
    <location>
        <position position="326"/>
    </location>
    <ligand>
        <name>substrate</name>
    </ligand>
</feature>
<feature type="binding site" evidence="10">
    <location>
        <position position="202"/>
    </location>
    <ligand>
        <name>ATP</name>
        <dbReference type="ChEBI" id="CHEBI:30616"/>
    </ligand>
</feature>
<dbReference type="InterPro" id="IPR001272">
    <property type="entry name" value="PEP_carboxykinase_ATP"/>
</dbReference>
<reference evidence="11 12" key="1">
    <citation type="submission" date="2018-09" db="EMBL/GenBank/DDBJ databases">
        <title>Hymenobacter medium sp. nov., isolated from R2A medium.</title>
        <authorList>
            <person name="Yingchao G."/>
        </authorList>
    </citation>
    <scope>NUCLEOTIDE SEQUENCE [LARGE SCALE GENOMIC DNA]</scope>
    <source>
        <strain evidence="12">sh-6</strain>
    </source>
</reference>
<dbReference type="PIRSF" id="PIRSF006294">
    <property type="entry name" value="PEP_crbxkin"/>
    <property type="match status" value="1"/>
</dbReference>
<evidence type="ECO:0000256" key="3">
    <source>
        <dbReference type="ARBA" id="ARBA00012363"/>
    </source>
</evidence>
<feature type="binding site" evidence="10">
    <location>
        <position position="222"/>
    </location>
    <ligand>
        <name>ATP</name>
        <dbReference type="ChEBI" id="CHEBI:30616"/>
    </ligand>
</feature>
<keyword evidence="10" id="KW-0963">Cytoplasm</keyword>
<dbReference type="CDD" id="cd00484">
    <property type="entry name" value="PEPCK_ATP"/>
    <property type="match status" value="1"/>
</dbReference>
<evidence type="ECO:0000313" key="12">
    <source>
        <dbReference type="Proteomes" id="UP000262802"/>
    </source>
</evidence>
<dbReference type="Pfam" id="PF01293">
    <property type="entry name" value="PEPCK_ATP"/>
    <property type="match status" value="1"/>
</dbReference>
<feature type="binding site" evidence="10">
    <location>
        <position position="289"/>
    </location>
    <ligand>
        <name>ATP</name>
        <dbReference type="ChEBI" id="CHEBI:30616"/>
    </ligand>
</feature>
<comment type="caution">
    <text evidence="10">Lacks conserved residue(s) required for the propagation of feature annotation.</text>
</comment>
<keyword evidence="11" id="KW-0808">Transferase</keyword>
<keyword evidence="11" id="KW-0670">Pyruvate</keyword>
<dbReference type="EMBL" id="CP032317">
    <property type="protein sequence ID" value="AYA36259.1"/>
    <property type="molecule type" value="Genomic_DNA"/>
</dbReference>
<evidence type="ECO:0000313" key="11">
    <source>
        <dbReference type="EMBL" id="AYA36259.1"/>
    </source>
</evidence>
<feature type="binding site" evidence="10">
    <location>
        <position position="61"/>
    </location>
    <ligand>
        <name>substrate</name>
    </ligand>
</feature>
<sequence>METSASTAAMNRLQPLGISQAKEVCLNLTPAELVEEALKNGEGTLTDTGALMADTGKFTGRSPKDRFVVKDESTAESVWWGDINIPFDAQKFDQLHVKMVAYLADKKIYVRDAYAGAHPDYQLKLRVVNELAWHNLFCYNMFLRPEQGADTSWTPDFSIICAPGFEADPAVDGTRQSNFAILNFSKKMILIGGTGYAGEMKKGIFGVLNYLLPHEKNTLAMHCSANVGQEGDTAIFFGLSGTGKTTLSADPNRGLVGDDEHGWMPGNAGIFNFEGGCYAKVIDLSREKEPEIWDAIKFGSIVENTRFIPGTHTVDYANKSVTENTRTAYPIHYINNAVEPSVAGVPKNIFFLTADAFGVIPPISKLDKSHAMYHFMSGYTAKVAGTEVGVTEPQTTFSACFGQVFLPLHPTKYAEMLGQKMEEHPNVNVWLVNTGWSGGSYGVGSRMKLSYTRAMITAALNGELNDVEFVKHPIFGVEVPTSVPNVPTEILDPRNTWADKEAYDKTAASLAEKFVANFQKFADFANEEILAGAPKVEAVANA</sequence>
<feature type="binding site" evidence="10">
    <location>
        <position position="259"/>
    </location>
    <ligand>
        <name>Mn(2+)</name>
        <dbReference type="ChEBI" id="CHEBI:29035"/>
    </ligand>
</feature>
<feature type="binding site" evidence="10">
    <location>
        <position position="222"/>
    </location>
    <ligand>
        <name>Mn(2+)</name>
        <dbReference type="ChEBI" id="CHEBI:29035"/>
    </ligand>
</feature>
<comment type="catalytic activity">
    <reaction evidence="9 10">
        <text>oxaloacetate + ATP = phosphoenolpyruvate + ADP + CO2</text>
        <dbReference type="Rhea" id="RHEA:18617"/>
        <dbReference type="ChEBI" id="CHEBI:16452"/>
        <dbReference type="ChEBI" id="CHEBI:16526"/>
        <dbReference type="ChEBI" id="CHEBI:30616"/>
        <dbReference type="ChEBI" id="CHEBI:58702"/>
        <dbReference type="ChEBI" id="CHEBI:456216"/>
        <dbReference type="EC" id="4.1.1.49"/>
    </reaction>
</comment>
<dbReference type="InterPro" id="IPR008210">
    <property type="entry name" value="PEP_carboxykinase_N"/>
</dbReference>
<dbReference type="Gene3D" id="3.40.449.10">
    <property type="entry name" value="Phosphoenolpyruvate Carboxykinase, domain 1"/>
    <property type="match status" value="1"/>
</dbReference>
<name>A0A3B7R4T4_9BACT</name>
<feature type="binding site" evidence="10">
    <location>
        <position position="202"/>
    </location>
    <ligand>
        <name>Mn(2+)</name>
        <dbReference type="ChEBI" id="CHEBI:29035"/>
    </ligand>
</feature>
<keyword evidence="8 10" id="KW-0456">Lyase</keyword>
<evidence type="ECO:0000256" key="5">
    <source>
        <dbReference type="ARBA" id="ARBA00022741"/>
    </source>
</evidence>
<evidence type="ECO:0000256" key="8">
    <source>
        <dbReference type="ARBA" id="ARBA00023239"/>
    </source>
</evidence>
<comment type="subcellular location">
    <subcellularLocation>
        <location evidence="10">Cytoplasm</location>
    </subcellularLocation>
</comment>
<dbReference type="SUPFAM" id="SSF53795">
    <property type="entry name" value="PEP carboxykinase-like"/>
    <property type="match status" value="1"/>
</dbReference>
<feature type="binding site" evidence="10">
    <location>
        <position position="326"/>
    </location>
    <ligand>
        <name>ATP</name>
        <dbReference type="ChEBI" id="CHEBI:30616"/>
    </ligand>
</feature>
<organism evidence="11 12">
    <name type="scientific">Hymenobacter oligotrophus</name>
    <dbReference type="NCBI Taxonomy" id="2319843"/>
    <lineage>
        <taxon>Bacteria</taxon>
        <taxon>Pseudomonadati</taxon>
        <taxon>Bacteroidota</taxon>
        <taxon>Cytophagia</taxon>
        <taxon>Cytophagales</taxon>
        <taxon>Hymenobacteraceae</taxon>
        <taxon>Hymenobacter</taxon>
    </lineage>
</organism>
<evidence type="ECO:0000256" key="10">
    <source>
        <dbReference type="HAMAP-Rule" id="MF_00453"/>
    </source>
</evidence>
<keyword evidence="7 10" id="KW-0067">ATP-binding</keyword>
<dbReference type="GO" id="GO:0016301">
    <property type="term" value="F:kinase activity"/>
    <property type="evidence" value="ECO:0007669"/>
    <property type="project" value="UniProtKB-KW"/>
</dbReference>
<dbReference type="GO" id="GO:0005829">
    <property type="term" value="C:cytosol"/>
    <property type="evidence" value="ECO:0007669"/>
    <property type="project" value="TreeGrafter"/>
</dbReference>
<accession>A0A3B7R4T4</accession>
<feature type="binding site" evidence="10">
    <location>
        <position position="196"/>
    </location>
    <ligand>
        <name>substrate</name>
    </ligand>
</feature>
<comment type="pathway">
    <text evidence="1 10">Carbohydrate biosynthesis; gluconeogenesis.</text>
</comment>
<comment type="similarity">
    <text evidence="2 10">Belongs to the phosphoenolpyruvate carboxykinase (ATP) family.</text>
</comment>
<dbReference type="GO" id="GO:0046872">
    <property type="term" value="F:metal ion binding"/>
    <property type="evidence" value="ECO:0007669"/>
    <property type="project" value="UniProtKB-KW"/>
</dbReference>
<dbReference type="NCBIfam" id="NF006820">
    <property type="entry name" value="PRK09344.1-2"/>
    <property type="match status" value="1"/>
</dbReference>
<dbReference type="Gene3D" id="2.170.8.10">
    <property type="entry name" value="Phosphoenolpyruvate Carboxykinase, domain 2"/>
    <property type="match status" value="1"/>
</dbReference>
<dbReference type="PANTHER" id="PTHR30031">
    <property type="entry name" value="PHOSPHOENOLPYRUVATE CARBOXYKINASE ATP"/>
    <property type="match status" value="1"/>
</dbReference>
<dbReference type="GO" id="GO:0006094">
    <property type="term" value="P:gluconeogenesis"/>
    <property type="evidence" value="ECO:0007669"/>
    <property type="project" value="UniProtKB-UniRule"/>
</dbReference>
<comment type="cofactor">
    <cofactor evidence="10">
        <name>Mn(2+)</name>
        <dbReference type="ChEBI" id="CHEBI:29035"/>
    </cofactor>
    <text evidence="10">Binds 1 Mn(2+) ion per subunit.</text>
</comment>
<dbReference type="GO" id="GO:0004612">
    <property type="term" value="F:phosphoenolpyruvate carboxykinase (ATP) activity"/>
    <property type="evidence" value="ECO:0007669"/>
    <property type="project" value="UniProtKB-UniRule"/>
</dbReference>
<keyword evidence="4 10" id="KW-0312">Gluconeogenesis</keyword>
<comment type="function">
    <text evidence="10">Involved in the gluconeogenesis. Catalyzes the conversion of oxaloacetate (OAA) to phosphoenolpyruvate (PEP) through direct phosphoryl transfer between the nucleoside triphosphate and OAA.</text>
</comment>
<dbReference type="EC" id="4.1.1.49" evidence="3 10"/>
<evidence type="ECO:0000256" key="4">
    <source>
        <dbReference type="ARBA" id="ARBA00022432"/>
    </source>
</evidence>
<dbReference type="SUPFAM" id="SSF68923">
    <property type="entry name" value="PEP carboxykinase N-terminal domain"/>
    <property type="match status" value="1"/>
</dbReference>
<keyword evidence="10" id="KW-0479">Metal-binding</keyword>
<dbReference type="InterPro" id="IPR013035">
    <property type="entry name" value="PEP_carboxykinase_C"/>
</dbReference>
<keyword evidence="5 10" id="KW-0547">Nucleotide-binding</keyword>
<protein>
    <recommendedName>
        <fullName evidence="3 10">Phosphoenolpyruvate carboxykinase (ATP)</fullName>
        <shortName evidence="10">PCK</shortName>
        <shortName evidence="10">PEP carboxykinase</shortName>
        <shortName evidence="10">PEPCK</shortName>
        <ecNumber evidence="3 10">4.1.1.49</ecNumber>
    </recommendedName>
</protein>
<feature type="binding site" evidence="10">
    <location>
        <begin position="238"/>
        <end position="246"/>
    </location>
    <ligand>
        <name>ATP</name>
        <dbReference type="ChEBI" id="CHEBI:30616"/>
    </ligand>
</feature>
<dbReference type="NCBIfam" id="NF006821">
    <property type="entry name" value="PRK09344.1-3"/>
    <property type="match status" value="1"/>
</dbReference>